<organism evidence="1 2">
    <name type="scientific">Bradyrhizobium valentinum</name>
    <dbReference type="NCBI Taxonomy" id="1518501"/>
    <lineage>
        <taxon>Bacteria</taxon>
        <taxon>Pseudomonadati</taxon>
        <taxon>Pseudomonadota</taxon>
        <taxon>Alphaproteobacteria</taxon>
        <taxon>Hyphomicrobiales</taxon>
        <taxon>Nitrobacteraceae</taxon>
        <taxon>Bradyrhizobium</taxon>
    </lineage>
</organism>
<gene>
    <name evidence="1" type="ORF">CP49_30955</name>
</gene>
<proteinExistence type="predicted"/>
<dbReference type="RefSeq" id="WP_057848363.1">
    <property type="nucleotide sequence ID" value="NZ_LLXX01000005.1"/>
</dbReference>
<dbReference type="EMBL" id="LLXX01000005">
    <property type="protein sequence ID" value="KRR14737.1"/>
    <property type="molecule type" value="Genomic_DNA"/>
</dbReference>
<keyword evidence="2" id="KW-1185">Reference proteome</keyword>
<evidence type="ECO:0008006" key="3">
    <source>
        <dbReference type="Google" id="ProtNLM"/>
    </source>
</evidence>
<dbReference type="AlphaFoldDB" id="A0A0R3M459"/>
<dbReference type="Proteomes" id="UP000051913">
    <property type="component" value="Unassembled WGS sequence"/>
</dbReference>
<name>A0A0R3M459_9BRAD</name>
<accession>A0A0R3M459</accession>
<sequence length="91" mass="9771">MVRSGLSTLRVQHDIAEAIPAHRPPGIVGTYNLHEYEDEKAEALENWAQRLATIVYPVPAAPAKVVKLRGCGDDGPADRGLCVGEGWPGVL</sequence>
<evidence type="ECO:0000313" key="2">
    <source>
        <dbReference type="Proteomes" id="UP000051913"/>
    </source>
</evidence>
<comment type="caution">
    <text evidence="1">The sequence shown here is derived from an EMBL/GenBank/DDBJ whole genome shotgun (WGS) entry which is preliminary data.</text>
</comment>
<evidence type="ECO:0000313" key="1">
    <source>
        <dbReference type="EMBL" id="KRR14737.1"/>
    </source>
</evidence>
<reference evidence="1 2" key="1">
    <citation type="submission" date="2014-03" db="EMBL/GenBank/DDBJ databases">
        <title>Bradyrhizobium valentinum sp. nov., isolated from effective nodules of Lupinus mariae-josephae, a lupine endemic of basic-lime soils in Eastern Spain.</title>
        <authorList>
            <person name="Duran D."/>
            <person name="Rey L."/>
            <person name="Navarro A."/>
            <person name="Busquets A."/>
            <person name="Imperial J."/>
            <person name="Ruiz-Argueso T."/>
        </authorList>
    </citation>
    <scope>NUCLEOTIDE SEQUENCE [LARGE SCALE GENOMIC DNA]</scope>
    <source>
        <strain evidence="1 2">LmjM3</strain>
    </source>
</reference>
<protein>
    <recommendedName>
        <fullName evidence="3">Integrase</fullName>
    </recommendedName>
</protein>